<dbReference type="Pfam" id="PF00095">
    <property type="entry name" value="WAP"/>
    <property type="match status" value="1"/>
</dbReference>
<dbReference type="AlphaFoldDB" id="A0A1B0PJJ1"/>
<dbReference type="EMBL" id="KF773763">
    <property type="protein sequence ID" value="AIR09395.1"/>
    <property type="molecule type" value="mRNA"/>
</dbReference>
<evidence type="ECO:0000313" key="3">
    <source>
        <dbReference type="EMBL" id="AIR09395.1"/>
    </source>
</evidence>
<dbReference type="SUPFAM" id="SSF57256">
    <property type="entry name" value="Elafin-like"/>
    <property type="match status" value="1"/>
</dbReference>
<dbReference type="GO" id="GO:0030414">
    <property type="term" value="F:peptidase inhibitor activity"/>
    <property type="evidence" value="ECO:0007669"/>
    <property type="project" value="InterPro"/>
</dbReference>
<name>A0A1B0PJJ1_CHEQU</name>
<feature type="chain" id="PRO_5008517061" evidence="1">
    <location>
        <begin position="17"/>
        <end position="107"/>
    </location>
</feature>
<dbReference type="SMART" id="SM00217">
    <property type="entry name" value="WAP"/>
    <property type="match status" value="1"/>
</dbReference>
<dbReference type="OrthoDB" id="6358465at2759"/>
<accession>A0A1B0PJJ1</accession>
<feature type="signal peptide" evidence="1">
    <location>
        <begin position="1"/>
        <end position="16"/>
    </location>
</feature>
<dbReference type="Gene3D" id="4.10.75.10">
    <property type="entry name" value="Elafin-like"/>
    <property type="match status" value="1"/>
</dbReference>
<sequence length="107" mass="11702">MLRLVVLAMVVVVVVGLSPPFRPKPAPGCSYYCIKPEGPNKGASYCCSPPHVPLLPEQKHPGRCPPPLKECTRGFIPKICPHDGHCPYGQKCCFDTCLDLHTCKPAY</sequence>
<keyword evidence="1" id="KW-0732">Signal</keyword>
<feature type="domain" description="WAP" evidence="2">
    <location>
        <begin position="57"/>
        <end position="107"/>
    </location>
</feature>
<dbReference type="GO" id="GO:0005576">
    <property type="term" value="C:extracellular region"/>
    <property type="evidence" value="ECO:0007669"/>
    <property type="project" value="InterPro"/>
</dbReference>
<protein>
    <submittedName>
        <fullName evidence="3">Crustin 2</fullName>
    </submittedName>
</protein>
<dbReference type="InterPro" id="IPR036645">
    <property type="entry name" value="Elafin-like_sf"/>
</dbReference>
<reference evidence="3" key="1">
    <citation type="submission" date="2013-10" db="EMBL/GenBank/DDBJ databases">
        <title>Identification, Characterization, and Functional Analysis of Crustin 2 in the freshwater crayfish Cherax quadyicarinatus.</title>
        <authorList>
            <person name="Yu A.-Q."/>
            <person name="Jin X.-K."/>
            <person name="Li W.-W."/>
            <person name="Wang Q."/>
        </authorList>
    </citation>
    <scope>NUCLEOTIDE SEQUENCE</scope>
</reference>
<dbReference type="InterPro" id="IPR008197">
    <property type="entry name" value="WAP_dom"/>
</dbReference>
<organism evidence="3">
    <name type="scientific">Cherax quadricarinatus</name>
    <name type="common">Australian red claw crayfish</name>
    <dbReference type="NCBI Taxonomy" id="27406"/>
    <lineage>
        <taxon>Eukaryota</taxon>
        <taxon>Metazoa</taxon>
        <taxon>Ecdysozoa</taxon>
        <taxon>Arthropoda</taxon>
        <taxon>Crustacea</taxon>
        <taxon>Multicrustacea</taxon>
        <taxon>Malacostraca</taxon>
        <taxon>Eumalacostraca</taxon>
        <taxon>Eucarida</taxon>
        <taxon>Decapoda</taxon>
        <taxon>Pleocyemata</taxon>
        <taxon>Astacidea</taxon>
        <taxon>Parastacoidea</taxon>
        <taxon>Parastacidae</taxon>
        <taxon>Cherax</taxon>
    </lineage>
</organism>
<dbReference type="PROSITE" id="PS51390">
    <property type="entry name" value="WAP"/>
    <property type="match status" value="1"/>
</dbReference>
<evidence type="ECO:0000259" key="2">
    <source>
        <dbReference type="PROSITE" id="PS51390"/>
    </source>
</evidence>
<proteinExistence type="evidence at transcript level"/>
<evidence type="ECO:0000256" key="1">
    <source>
        <dbReference type="SAM" id="SignalP"/>
    </source>
</evidence>